<keyword evidence="4 11" id="KW-0812">Transmembrane</keyword>
<dbReference type="PROSITE" id="PS50885">
    <property type="entry name" value="HAMP"/>
    <property type="match status" value="2"/>
</dbReference>
<dbReference type="InterPro" id="IPR051310">
    <property type="entry name" value="MCP_chemotaxis"/>
</dbReference>
<dbReference type="CDD" id="cd11386">
    <property type="entry name" value="MCP_signal"/>
    <property type="match status" value="1"/>
</dbReference>
<dbReference type="OrthoDB" id="2489132at2"/>
<keyword evidence="8" id="KW-0807">Transducer</keyword>
<feature type="domain" description="HAMP" evidence="13">
    <location>
        <begin position="302"/>
        <end position="340"/>
    </location>
</feature>
<keyword evidence="5 11" id="KW-1133">Transmembrane helix</keyword>
<dbReference type="InterPro" id="IPR003660">
    <property type="entry name" value="HAMP_dom"/>
</dbReference>
<feature type="coiled-coil region" evidence="9">
    <location>
        <begin position="357"/>
        <end position="384"/>
    </location>
</feature>
<evidence type="ECO:0000256" key="6">
    <source>
        <dbReference type="ARBA" id="ARBA00023136"/>
    </source>
</evidence>
<dbReference type="Pfam" id="PF17200">
    <property type="entry name" value="sCache_2"/>
    <property type="match status" value="1"/>
</dbReference>
<dbReference type="CDD" id="cd06225">
    <property type="entry name" value="HAMP"/>
    <property type="match status" value="1"/>
</dbReference>
<dbReference type="Gene3D" id="1.10.8.500">
    <property type="entry name" value="HAMP domain in histidine kinase"/>
    <property type="match status" value="1"/>
</dbReference>
<organism evidence="14 15">
    <name type="scientific">Aureimonas phyllosphaerae</name>
    <dbReference type="NCBI Taxonomy" id="1166078"/>
    <lineage>
        <taxon>Bacteria</taxon>
        <taxon>Pseudomonadati</taxon>
        <taxon>Pseudomonadota</taxon>
        <taxon>Alphaproteobacteria</taxon>
        <taxon>Hyphomicrobiales</taxon>
        <taxon>Aurantimonadaceae</taxon>
        <taxon>Aureimonas</taxon>
    </lineage>
</organism>
<evidence type="ECO:0000256" key="5">
    <source>
        <dbReference type="ARBA" id="ARBA00022989"/>
    </source>
</evidence>
<evidence type="ECO:0000256" key="4">
    <source>
        <dbReference type="ARBA" id="ARBA00022692"/>
    </source>
</evidence>
<feature type="region of interest" description="Disordered" evidence="10">
    <location>
        <begin position="595"/>
        <end position="640"/>
    </location>
</feature>
<dbReference type="PANTHER" id="PTHR43531">
    <property type="entry name" value="PROTEIN ICFG"/>
    <property type="match status" value="1"/>
</dbReference>
<dbReference type="FunFam" id="1.10.287.950:FF:000001">
    <property type="entry name" value="Methyl-accepting chemotaxis sensory transducer"/>
    <property type="match status" value="1"/>
</dbReference>
<evidence type="ECO:0000259" key="13">
    <source>
        <dbReference type="PROSITE" id="PS50885"/>
    </source>
</evidence>
<comment type="similarity">
    <text evidence="7">Belongs to the methyl-accepting chemotaxis (MCP) protein family.</text>
</comment>
<keyword evidence="2" id="KW-1003">Cell membrane</keyword>
<dbReference type="Pfam" id="PF00672">
    <property type="entry name" value="HAMP"/>
    <property type="match status" value="2"/>
</dbReference>
<evidence type="ECO:0000259" key="12">
    <source>
        <dbReference type="PROSITE" id="PS50111"/>
    </source>
</evidence>
<sequence length="640" mass="67678">MRLTISRKLAMLIALAAMGSLAVMAVQLMELRSTIWADRQHMLQMQVEAAVSVMKHFAEEADAGRMTQEQAQTAAREAVRNARYGKGEYVFAFLPDGTRVIHGDSKLEGKSGWDERDSNGLYHIRALIANAANGGGFTSYYRTRVGEDVAQPKLSFTTQFAPWNWTVGTGVYVDDLETLFRSSLYKAAGWSAAILAVLCAAAFAIAGSISKPVIRLTADMRRLAEGDKTVEVSGLGRRDEIGAMAETVQVFKTAAIEKERLEAEAEASRMAQASTRERQAAIDSARAEDLRAFVHLVETSFERLASGDLTVRMDAGVAPEFEPIRQTFNASVDSLETAIGAVVGAIGTIRLGLGEISNASNDLAQRTEQQAANLEETVAALGEVTRAVNGTAEGASKAQGSAAATQKNAEAGGAVVARAMAAMAEIEDSSGKIGRIIGVIDEIAFQTNLLALNAGVEAARAGEAGRGFAVVAQEVRGLAQRSAEAAKEIKTLISASGTQVEAGVELVTASGRSLEQIMGEVADMNRIVGKIAGSAREQAVALREVSTAADQMDKVTQQNAAMVEETTAAAQALSAETEQLAALTRRFRTRAGGLAAETAPARVPHRPAPAASRPVAQMRSVAQAKASPHAAVAEDSWEEF</sequence>
<dbReference type="GO" id="GO:0005886">
    <property type="term" value="C:plasma membrane"/>
    <property type="evidence" value="ECO:0007669"/>
    <property type="project" value="UniProtKB-SubCell"/>
</dbReference>
<dbReference type="Proteomes" id="UP000531216">
    <property type="component" value="Unassembled WGS sequence"/>
</dbReference>
<dbReference type="InterPro" id="IPR004089">
    <property type="entry name" value="MCPsignal_dom"/>
</dbReference>
<dbReference type="SUPFAM" id="SSF58104">
    <property type="entry name" value="Methyl-accepting chemotaxis protein (MCP) signaling domain"/>
    <property type="match status" value="1"/>
</dbReference>
<evidence type="ECO:0000256" key="7">
    <source>
        <dbReference type="ARBA" id="ARBA00029447"/>
    </source>
</evidence>
<dbReference type="SUPFAM" id="SSF158472">
    <property type="entry name" value="HAMP domain-like"/>
    <property type="match status" value="1"/>
</dbReference>
<dbReference type="PANTHER" id="PTHR43531:SF11">
    <property type="entry name" value="METHYL-ACCEPTING CHEMOTAXIS PROTEIN 3"/>
    <property type="match status" value="1"/>
</dbReference>
<dbReference type="AlphaFoldDB" id="A0A7W6BWM4"/>
<evidence type="ECO:0000256" key="11">
    <source>
        <dbReference type="SAM" id="Phobius"/>
    </source>
</evidence>
<evidence type="ECO:0000256" key="1">
    <source>
        <dbReference type="ARBA" id="ARBA00004651"/>
    </source>
</evidence>
<evidence type="ECO:0000256" key="3">
    <source>
        <dbReference type="ARBA" id="ARBA00022500"/>
    </source>
</evidence>
<keyword evidence="9" id="KW-0175">Coiled coil</keyword>
<evidence type="ECO:0000256" key="10">
    <source>
        <dbReference type="SAM" id="MobiDB-lite"/>
    </source>
</evidence>
<reference evidence="14 15" key="1">
    <citation type="submission" date="2020-08" db="EMBL/GenBank/DDBJ databases">
        <title>Genomic Encyclopedia of Type Strains, Phase IV (KMG-IV): sequencing the most valuable type-strain genomes for metagenomic binning, comparative biology and taxonomic classification.</title>
        <authorList>
            <person name="Goeker M."/>
        </authorList>
    </citation>
    <scope>NUCLEOTIDE SEQUENCE [LARGE SCALE GENOMIC DNA]</scope>
    <source>
        <strain evidence="14 15">DSM 25024</strain>
    </source>
</reference>
<feature type="transmembrane region" description="Helical" evidence="11">
    <location>
        <begin position="187"/>
        <end position="206"/>
    </location>
</feature>
<evidence type="ECO:0000313" key="15">
    <source>
        <dbReference type="Proteomes" id="UP000531216"/>
    </source>
</evidence>
<dbReference type="GO" id="GO:0006935">
    <property type="term" value="P:chemotaxis"/>
    <property type="evidence" value="ECO:0007669"/>
    <property type="project" value="UniProtKB-KW"/>
</dbReference>
<dbReference type="Pfam" id="PF00015">
    <property type="entry name" value="MCPsignal"/>
    <property type="match status" value="1"/>
</dbReference>
<dbReference type="SMART" id="SM00283">
    <property type="entry name" value="MA"/>
    <property type="match status" value="1"/>
</dbReference>
<feature type="domain" description="Methyl-accepting transducer" evidence="12">
    <location>
        <begin position="345"/>
        <end position="574"/>
    </location>
</feature>
<keyword evidence="6 11" id="KW-0472">Membrane</keyword>
<dbReference type="PROSITE" id="PS50111">
    <property type="entry name" value="CHEMOTAXIS_TRANSDUC_2"/>
    <property type="match status" value="1"/>
</dbReference>
<feature type="compositionally biased region" description="Low complexity" evidence="10">
    <location>
        <begin position="595"/>
        <end position="616"/>
    </location>
</feature>
<comment type="subcellular location">
    <subcellularLocation>
        <location evidence="1">Cell membrane</location>
        <topology evidence="1">Multi-pass membrane protein</topology>
    </subcellularLocation>
</comment>
<feature type="domain" description="HAMP" evidence="13">
    <location>
        <begin position="207"/>
        <end position="260"/>
    </location>
</feature>
<name>A0A7W6BWM4_9HYPH</name>
<accession>A0A7W6BWM4</accession>
<keyword evidence="15" id="KW-1185">Reference proteome</keyword>
<dbReference type="SMART" id="SM01049">
    <property type="entry name" value="Cache_2"/>
    <property type="match status" value="1"/>
</dbReference>
<keyword evidence="3" id="KW-0145">Chemotaxis</keyword>
<proteinExistence type="inferred from homology"/>
<dbReference type="Gene3D" id="3.30.450.20">
    <property type="entry name" value="PAS domain"/>
    <property type="match status" value="1"/>
</dbReference>
<dbReference type="Gene3D" id="1.10.287.950">
    <property type="entry name" value="Methyl-accepting chemotaxis protein"/>
    <property type="match status" value="1"/>
</dbReference>
<comment type="caution">
    <text evidence="14">The sequence shown here is derived from an EMBL/GenBank/DDBJ whole genome shotgun (WGS) entry which is preliminary data.</text>
</comment>
<evidence type="ECO:0000313" key="14">
    <source>
        <dbReference type="EMBL" id="MBB3936493.1"/>
    </source>
</evidence>
<dbReference type="EMBL" id="JACIDO010000005">
    <property type="protein sequence ID" value="MBB3936493.1"/>
    <property type="molecule type" value="Genomic_DNA"/>
</dbReference>
<protein>
    <submittedName>
        <fullName evidence="14">Methyl-accepting chemotaxis protein</fullName>
    </submittedName>
</protein>
<dbReference type="RefSeq" id="WP_090962855.1">
    <property type="nucleotide sequence ID" value="NZ_FOOA01000007.1"/>
</dbReference>
<evidence type="ECO:0000256" key="2">
    <source>
        <dbReference type="ARBA" id="ARBA00022475"/>
    </source>
</evidence>
<dbReference type="SMART" id="SM00304">
    <property type="entry name" value="HAMP"/>
    <property type="match status" value="2"/>
</dbReference>
<dbReference type="InterPro" id="IPR033480">
    <property type="entry name" value="sCache_2"/>
</dbReference>
<evidence type="ECO:0000256" key="8">
    <source>
        <dbReference type="PROSITE-ProRule" id="PRU00284"/>
    </source>
</evidence>
<dbReference type="GO" id="GO:0007165">
    <property type="term" value="P:signal transduction"/>
    <property type="evidence" value="ECO:0007669"/>
    <property type="project" value="UniProtKB-KW"/>
</dbReference>
<evidence type="ECO:0000256" key="9">
    <source>
        <dbReference type="SAM" id="Coils"/>
    </source>
</evidence>
<gene>
    <name evidence="14" type="ORF">GGR05_002647</name>
</gene>